<feature type="domain" description="Flagellin C-terminal" evidence="5">
    <location>
        <begin position="684"/>
        <end position="766"/>
    </location>
</feature>
<dbReference type="Proteomes" id="UP000315750">
    <property type="component" value="Chromosome"/>
</dbReference>
<dbReference type="Gene3D" id="1.20.1330.10">
    <property type="entry name" value="f41 fragment of flagellin, N-terminal domain"/>
    <property type="match status" value="2"/>
</dbReference>
<comment type="subcellular location">
    <subcellularLocation>
        <location evidence="3">Secreted</location>
    </subcellularLocation>
    <subcellularLocation>
        <location evidence="3">Bacterial flagellum</location>
    </subcellularLocation>
</comment>
<dbReference type="GO" id="GO:0009288">
    <property type="term" value="C:bacterial-type flagellum"/>
    <property type="evidence" value="ECO:0007669"/>
    <property type="project" value="UniProtKB-SubCell"/>
</dbReference>
<keyword evidence="6" id="KW-0969">Cilium</keyword>
<dbReference type="KEGG" id="amuc:Pan181_36560"/>
<dbReference type="SUPFAM" id="SSF64518">
    <property type="entry name" value="Phase 1 flagellin"/>
    <property type="match status" value="1"/>
</dbReference>
<dbReference type="RefSeq" id="WP_145248619.1">
    <property type="nucleotide sequence ID" value="NZ_CP036278.1"/>
</dbReference>
<dbReference type="EMBL" id="CP036278">
    <property type="protein sequence ID" value="QDU57440.1"/>
    <property type="molecule type" value="Genomic_DNA"/>
</dbReference>
<evidence type="ECO:0000256" key="1">
    <source>
        <dbReference type="ARBA" id="ARBA00005709"/>
    </source>
</evidence>
<name>A0A518ARU6_9BACT</name>
<proteinExistence type="inferred from homology"/>
<dbReference type="InterPro" id="IPR046358">
    <property type="entry name" value="Flagellin_C"/>
</dbReference>
<dbReference type="OrthoDB" id="225814at2"/>
<dbReference type="PANTHER" id="PTHR42792:SF1">
    <property type="entry name" value="FLAGELLAR HOOK-ASSOCIATED PROTEIN 3"/>
    <property type="match status" value="1"/>
</dbReference>
<dbReference type="InterPro" id="IPR001492">
    <property type="entry name" value="Flagellin"/>
</dbReference>
<comment type="similarity">
    <text evidence="1 3">Belongs to the bacterial flagellin family.</text>
</comment>
<dbReference type="AlphaFoldDB" id="A0A518ARU6"/>
<keyword evidence="7" id="KW-1185">Reference proteome</keyword>
<keyword evidence="2 3" id="KW-0975">Bacterial flagellum</keyword>
<protein>
    <recommendedName>
        <fullName evidence="3">Flagellin</fullName>
    </recommendedName>
</protein>
<evidence type="ECO:0000259" key="4">
    <source>
        <dbReference type="Pfam" id="PF00669"/>
    </source>
</evidence>
<dbReference type="PANTHER" id="PTHR42792">
    <property type="entry name" value="FLAGELLIN"/>
    <property type="match status" value="1"/>
</dbReference>
<evidence type="ECO:0000313" key="6">
    <source>
        <dbReference type="EMBL" id="QDU57440.1"/>
    </source>
</evidence>
<accession>A0A518ARU6</accession>
<feature type="domain" description="Flagellin N-terminal" evidence="4">
    <location>
        <begin position="11"/>
        <end position="146"/>
    </location>
</feature>
<evidence type="ECO:0000256" key="3">
    <source>
        <dbReference type="RuleBase" id="RU362073"/>
    </source>
</evidence>
<keyword evidence="6" id="KW-0966">Cell projection</keyword>
<evidence type="ECO:0000256" key="2">
    <source>
        <dbReference type="ARBA" id="ARBA00023143"/>
    </source>
</evidence>
<dbReference type="InterPro" id="IPR001029">
    <property type="entry name" value="Flagellin_N"/>
</dbReference>
<dbReference type="GO" id="GO:0005576">
    <property type="term" value="C:extracellular region"/>
    <property type="evidence" value="ECO:0007669"/>
    <property type="project" value="UniProtKB-SubCell"/>
</dbReference>
<gene>
    <name evidence="6" type="ORF">Pan181_36560</name>
</gene>
<organism evidence="6 7">
    <name type="scientific">Aeoliella mucimassa</name>
    <dbReference type="NCBI Taxonomy" id="2527972"/>
    <lineage>
        <taxon>Bacteria</taxon>
        <taxon>Pseudomonadati</taxon>
        <taxon>Planctomycetota</taxon>
        <taxon>Planctomycetia</taxon>
        <taxon>Pirellulales</taxon>
        <taxon>Lacipirellulaceae</taxon>
        <taxon>Aeoliella</taxon>
    </lineage>
</organism>
<comment type="function">
    <text evidence="3">Flagellin is the subunit protein which polymerizes to form the filaments of bacterial flagella.</text>
</comment>
<dbReference type="Pfam" id="PF00669">
    <property type="entry name" value="Flagellin_N"/>
    <property type="match status" value="1"/>
</dbReference>
<dbReference type="GO" id="GO:0005198">
    <property type="term" value="F:structural molecule activity"/>
    <property type="evidence" value="ECO:0007669"/>
    <property type="project" value="UniProtKB-UniRule"/>
</dbReference>
<dbReference type="Pfam" id="PF00700">
    <property type="entry name" value="Flagellin_C"/>
    <property type="match status" value="1"/>
</dbReference>
<evidence type="ECO:0000313" key="7">
    <source>
        <dbReference type="Proteomes" id="UP000315750"/>
    </source>
</evidence>
<keyword evidence="3" id="KW-0964">Secreted</keyword>
<keyword evidence="6" id="KW-0282">Flagellum</keyword>
<evidence type="ECO:0000259" key="5">
    <source>
        <dbReference type="Pfam" id="PF00700"/>
    </source>
</evidence>
<reference evidence="6 7" key="1">
    <citation type="submission" date="2019-02" db="EMBL/GenBank/DDBJ databases">
        <title>Deep-cultivation of Planctomycetes and their phenomic and genomic characterization uncovers novel biology.</title>
        <authorList>
            <person name="Wiegand S."/>
            <person name="Jogler M."/>
            <person name="Boedeker C."/>
            <person name="Pinto D."/>
            <person name="Vollmers J."/>
            <person name="Rivas-Marin E."/>
            <person name="Kohn T."/>
            <person name="Peeters S.H."/>
            <person name="Heuer A."/>
            <person name="Rast P."/>
            <person name="Oberbeckmann S."/>
            <person name="Bunk B."/>
            <person name="Jeske O."/>
            <person name="Meyerdierks A."/>
            <person name="Storesund J.E."/>
            <person name="Kallscheuer N."/>
            <person name="Luecker S."/>
            <person name="Lage O.M."/>
            <person name="Pohl T."/>
            <person name="Merkel B.J."/>
            <person name="Hornburger P."/>
            <person name="Mueller R.-W."/>
            <person name="Bruemmer F."/>
            <person name="Labrenz M."/>
            <person name="Spormann A.M."/>
            <person name="Op den Camp H."/>
            <person name="Overmann J."/>
            <person name="Amann R."/>
            <person name="Jetten M.S.M."/>
            <person name="Mascher T."/>
            <person name="Medema M.H."/>
            <person name="Devos D.P."/>
            <person name="Kaster A.-K."/>
            <person name="Ovreas L."/>
            <person name="Rohde M."/>
            <person name="Galperin M.Y."/>
            <person name="Jogler C."/>
        </authorList>
    </citation>
    <scope>NUCLEOTIDE SEQUENCE [LARGE SCALE GENOMIC DNA]</scope>
    <source>
        <strain evidence="6 7">Pan181</strain>
    </source>
</reference>
<sequence>MAIYPIPTTRVSNLYSTNRLTQQIQADQLALLRAQTQISTGRRIMSPSEDAPASLRAMTLQRLLERQDQTQTSLNDSILFLGEAENSINEVSSILNSIKAEALGVDSTLSSDQEIQAVMDQIDRALEQLVDMGNSQFRERYLFAGSRSQALPYDYQDGYVQYQGNEASLRSYVAAGTLYETNIPGTDVFGGISEQMLGNIDLDPHVSADTKVEDLNGGYGVSSGAVEIIHIDSTGKSTSTVVDLSNAATLGDIARYLEAGAPSNSDIQVEITGTGLQLTAPSGEFVMVSEVGEGRTARDVGIFTTSAQNTLVGSDITPRVTKTTPLSELLGTKASATVTSGGYDNDIIVRATQNGTNVDPSDALSDPLNGVTIQFVDGGTAGNETAVYDGSTATLTVSIDAGVSTASQVVAAINAESSGLFTAEIDYSDAEDHTTAGSGVVALTSTAVTSGGSGEVLDTTSGLLVTNGENSVEVDISSATTVEELLNILNQQELGLQVEINSSGTGINIRSRLSGADLSIGEVSGGTTATQLGVRTLSETSSLAEFNRGIGVLPDDVTTFQIELTTLGVPTSYPIDLDGATTVQDVIDIVNTQTGGAVTVQLVSHGNGIELVDNTGADSMTISGQPAELLGFFEDGDGSATSTTGTLATGDNHTLETESVFNTLIRLRDALEAKDFTAIGNEINQIDVDLDRINFARSDLGSRLQSLESLQNRQEDENIALQSALSDEIDVDLAEAISEFTSRQYALQASLQVSSSIMRMTLLDFL</sequence>